<keyword evidence="6" id="KW-0274">FAD</keyword>
<dbReference type="SUPFAM" id="SSF56645">
    <property type="entry name" value="Acyl-CoA dehydrogenase NM domain-like"/>
    <property type="match status" value="1"/>
</dbReference>
<comment type="subcellular location">
    <subcellularLocation>
        <location evidence="2">Peroxisome</location>
    </subcellularLocation>
</comment>
<dbReference type="Pfam" id="PF22924">
    <property type="entry name" value="ACOX_C_alpha1"/>
    <property type="match status" value="1"/>
</dbReference>
<proteinExistence type="inferred from homology"/>
<evidence type="ECO:0000256" key="3">
    <source>
        <dbReference type="ARBA" id="ARBA00006288"/>
    </source>
</evidence>
<dbReference type="EC" id="1.3.3.6" evidence="4"/>
<evidence type="ECO:0000256" key="4">
    <source>
        <dbReference type="ARBA" id="ARBA00012870"/>
    </source>
</evidence>
<dbReference type="EMBL" id="AYXG01000194">
    <property type="protein sequence ID" value="EWC59641.1"/>
    <property type="molecule type" value="Genomic_DNA"/>
</dbReference>
<feature type="domain" description="Acyl-CoA oxidase/dehydrogenase middle" evidence="13">
    <location>
        <begin position="136"/>
        <end position="243"/>
    </location>
</feature>
<dbReference type="OrthoDB" id="1144545at2"/>
<dbReference type="eggNOG" id="COG1960">
    <property type="taxonomic scope" value="Bacteria"/>
</dbReference>
<keyword evidence="17" id="KW-1185">Reference proteome</keyword>
<dbReference type="InterPro" id="IPR055060">
    <property type="entry name" value="ACOX_C_alpha1"/>
</dbReference>
<dbReference type="AlphaFoldDB" id="W7IT94"/>
<keyword evidence="5" id="KW-0285">Flavoprotein</keyword>
<dbReference type="Pfam" id="PF02770">
    <property type="entry name" value="Acyl-CoA_dh_M"/>
    <property type="match status" value="1"/>
</dbReference>
<dbReference type="STRING" id="909613.UO65_5070"/>
<comment type="cofactor">
    <cofactor evidence="1">
        <name>FAD</name>
        <dbReference type="ChEBI" id="CHEBI:57692"/>
    </cofactor>
</comment>
<dbReference type="FunFam" id="2.40.110.10:FF:000005">
    <property type="entry name" value="Acyl-coenzyme A oxidase"/>
    <property type="match status" value="1"/>
</dbReference>
<dbReference type="InterPro" id="IPR009100">
    <property type="entry name" value="AcylCoA_DH/oxidase_NM_dom_sf"/>
</dbReference>
<comment type="similarity">
    <text evidence="3">Belongs to the acyl-CoA oxidase family.</text>
</comment>
<dbReference type="InterPro" id="IPR006091">
    <property type="entry name" value="Acyl-CoA_Oxase/DH_mid-dom"/>
</dbReference>
<dbReference type="Gene3D" id="2.40.110.10">
    <property type="entry name" value="Butyryl-CoA Dehydrogenase, subunit A, domain 2"/>
    <property type="match status" value="1"/>
</dbReference>
<gene>
    <name evidence="16" type="ORF">UO65_5070</name>
</gene>
<evidence type="ECO:0000259" key="14">
    <source>
        <dbReference type="Pfam" id="PF02771"/>
    </source>
</evidence>
<dbReference type="Proteomes" id="UP000019277">
    <property type="component" value="Unassembled WGS sequence"/>
</dbReference>
<evidence type="ECO:0000256" key="2">
    <source>
        <dbReference type="ARBA" id="ARBA00004275"/>
    </source>
</evidence>
<comment type="caution">
    <text evidence="16">The sequence shown here is derived from an EMBL/GenBank/DDBJ whole genome shotgun (WGS) entry which is preliminary data.</text>
</comment>
<dbReference type="FunFam" id="1.20.140.10:FF:000007">
    <property type="entry name" value="Acyl-coenzyme A oxidase"/>
    <property type="match status" value="1"/>
</dbReference>
<evidence type="ECO:0000259" key="15">
    <source>
        <dbReference type="Pfam" id="PF22924"/>
    </source>
</evidence>
<evidence type="ECO:0000259" key="13">
    <source>
        <dbReference type="Pfam" id="PF02770"/>
    </source>
</evidence>
<dbReference type="InterPro" id="IPR013786">
    <property type="entry name" value="AcylCoA_DH/ox_N"/>
</dbReference>
<dbReference type="InterPro" id="IPR002655">
    <property type="entry name" value="Acyl-CoA_oxidase_C"/>
</dbReference>
<dbReference type="Pfam" id="PF01756">
    <property type="entry name" value="ACOX"/>
    <property type="match status" value="1"/>
</dbReference>
<keyword evidence="7" id="KW-0276">Fatty acid metabolism</keyword>
<dbReference type="InterPro" id="IPR012258">
    <property type="entry name" value="Acyl-CoA_oxidase"/>
</dbReference>
<evidence type="ECO:0000256" key="8">
    <source>
        <dbReference type="ARBA" id="ARBA00023002"/>
    </source>
</evidence>
<evidence type="ECO:0000256" key="6">
    <source>
        <dbReference type="ARBA" id="ARBA00022827"/>
    </source>
</evidence>
<reference evidence="16 17" key="1">
    <citation type="journal article" date="2014" name="Genome Announc.">
        <title>Draft Genome Sequence of the Antitrypanosomally Active Sponge-Associated Bacterium Actinokineospora sp. Strain EG49.</title>
        <authorList>
            <person name="Harjes J."/>
            <person name="Ryu T."/>
            <person name="Abdelmohsen U.R."/>
            <person name="Moitinho-Silva L."/>
            <person name="Horn H."/>
            <person name="Ravasi T."/>
            <person name="Hentschel U."/>
        </authorList>
    </citation>
    <scope>NUCLEOTIDE SEQUENCE [LARGE SCALE GENOMIC DNA]</scope>
    <source>
        <strain evidence="16 17">EG49</strain>
    </source>
</reference>
<dbReference type="GO" id="GO:0003997">
    <property type="term" value="F:acyl-CoA oxidase activity"/>
    <property type="evidence" value="ECO:0007669"/>
    <property type="project" value="UniProtKB-EC"/>
</dbReference>
<dbReference type="GO" id="GO:0033540">
    <property type="term" value="P:fatty acid beta-oxidation using acyl-CoA oxidase"/>
    <property type="evidence" value="ECO:0007669"/>
    <property type="project" value="TreeGrafter"/>
</dbReference>
<dbReference type="FunFam" id="1.20.140.10:FF:000010">
    <property type="entry name" value="Acyl-coenzyme A oxidase"/>
    <property type="match status" value="1"/>
</dbReference>
<feature type="domain" description="Acyl-CoA oxidase C-terminal" evidence="12">
    <location>
        <begin position="514"/>
        <end position="652"/>
    </location>
</feature>
<dbReference type="GO" id="GO:0055088">
    <property type="term" value="P:lipid homeostasis"/>
    <property type="evidence" value="ECO:0007669"/>
    <property type="project" value="TreeGrafter"/>
</dbReference>
<evidence type="ECO:0000313" key="17">
    <source>
        <dbReference type="Proteomes" id="UP000019277"/>
    </source>
</evidence>
<dbReference type="PIRSF" id="PIRSF000168">
    <property type="entry name" value="Acyl-CoA_oxidase"/>
    <property type="match status" value="1"/>
</dbReference>
<sequence>MDIPATPAAPTGPLTELLDGRWAHVRRAARERMSELPSPATYDLTTEQHRALVFDELRELAGAGYPRVGFPKQYGGDGDTGGSLTSFEMLGFGDLSVMVKAGVQWGLFGGAVEALGTERHHDAHLRAIMELDLPGCFAMTETGHGSDVQHLRTTAVYDPATREFDLHTPHEAARKDYIGNAARDGRMAVVFAQLVAGGAGRGVHALLVRVRDDEGNPVPGVRIEDCGRKAGLNGVDNGRIWFDHLRVPRESLLNRYGDVAEDGTYSSPVEGDGRRFFTMLGTLIRGRISVAGAAGSATKSALTIAVRYGLARRQFERPGSGFDEVVVLDYLAHQRKLLPALATTYALHFAQEELVTTLHELSERDHAAVEYTDGEQGTEEHDRRQRELESRAAGLKAATTWHATRTIQTCREACGGAGYLAENRLPQLKADTDVFTTFEGDNTVLFQLVAKGLLTGYRQHVGELGSVGMARFVADRFVETVIERTAARSVIERLVNAVTPNDEETDLLDRGWHVKVFEDREKHVLDTLARRLRRAGDADADPFEVFNDAQDHVLRAARVHVDRIVLEAFVAAIDRCTDEATTALLNRLCDLHVLSNVEADLDWFLGHGRFTTARAKAVTGAVNDLCAHLRPHAATLVDAFAIPESLVAAPIATGAEARRQATQREHDVAEAAGTTR</sequence>
<dbReference type="GO" id="GO:0071949">
    <property type="term" value="F:FAD binding"/>
    <property type="evidence" value="ECO:0007669"/>
    <property type="project" value="InterPro"/>
</dbReference>
<dbReference type="GO" id="GO:0005504">
    <property type="term" value="F:fatty acid binding"/>
    <property type="evidence" value="ECO:0007669"/>
    <property type="project" value="TreeGrafter"/>
</dbReference>
<dbReference type="RefSeq" id="WP_035286876.1">
    <property type="nucleotide sequence ID" value="NZ_AYXG01000194.1"/>
</dbReference>
<evidence type="ECO:0000256" key="5">
    <source>
        <dbReference type="ARBA" id="ARBA00022630"/>
    </source>
</evidence>
<evidence type="ECO:0000256" key="10">
    <source>
        <dbReference type="ARBA" id="ARBA00023140"/>
    </source>
</evidence>
<accession>W7IT94</accession>
<evidence type="ECO:0000256" key="7">
    <source>
        <dbReference type="ARBA" id="ARBA00022832"/>
    </source>
</evidence>
<evidence type="ECO:0000256" key="11">
    <source>
        <dbReference type="SAM" id="MobiDB-lite"/>
    </source>
</evidence>
<feature type="domain" description="Acyl-CoA dehydrogenase/oxidase N-terminal" evidence="14">
    <location>
        <begin position="25"/>
        <end position="129"/>
    </location>
</feature>
<evidence type="ECO:0000256" key="1">
    <source>
        <dbReference type="ARBA" id="ARBA00001974"/>
    </source>
</evidence>
<dbReference type="PATRIC" id="fig|909613.9.peg.5067"/>
<dbReference type="Gene3D" id="1.20.140.10">
    <property type="entry name" value="Butyryl-CoA Dehydrogenase, subunit A, domain 3"/>
    <property type="match status" value="2"/>
</dbReference>
<keyword evidence="8 16" id="KW-0560">Oxidoreductase</keyword>
<evidence type="ECO:0000313" key="16">
    <source>
        <dbReference type="EMBL" id="EWC59641.1"/>
    </source>
</evidence>
<dbReference type="PANTHER" id="PTHR10909">
    <property type="entry name" value="ELECTRON TRANSPORT OXIDOREDUCTASE"/>
    <property type="match status" value="1"/>
</dbReference>
<keyword evidence="10" id="KW-0576">Peroxisome</keyword>
<dbReference type="InterPro" id="IPR036250">
    <property type="entry name" value="AcylCo_DH-like_C"/>
</dbReference>
<feature type="region of interest" description="Disordered" evidence="11">
    <location>
        <begin position="657"/>
        <end position="676"/>
    </location>
</feature>
<feature type="domain" description="Acyl-CoA oxidase C-alpha1" evidence="15">
    <location>
        <begin position="281"/>
        <end position="454"/>
    </location>
</feature>
<evidence type="ECO:0000256" key="9">
    <source>
        <dbReference type="ARBA" id="ARBA00023098"/>
    </source>
</evidence>
<protein>
    <recommendedName>
        <fullName evidence="4">acyl-CoA oxidase</fullName>
        <ecNumber evidence="4">1.3.3.6</ecNumber>
    </recommendedName>
</protein>
<keyword evidence="9" id="KW-0443">Lipid metabolism</keyword>
<dbReference type="Pfam" id="PF02771">
    <property type="entry name" value="Acyl-CoA_dh_N"/>
    <property type="match status" value="1"/>
</dbReference>
<dbReference type="PANTHER" id="PTHR10909:SF382">
    <property type="entry name" value="ACYL-COENZYME A OXIDASE"/>
    <property type="match status" value="1"/>
</dbReference>
<dbReference type="SUPFAM" id="SSF47203">
    <property type="entry name" value="Acyl-CoA dehydrogenase C-terminal domain-like"/>
    <property type="match status" value="2"/>
</dbReference>
<dbReference type="InterPro" id="IPR037069">
    <property type="entry name" value="AcylCoA_DH/ox_N_sf"/>
</dbReference>
<dbReference type="Gene3D" id="1.10.540.10">
    <property type="entry name" value="Acyl-CoA dehydrogenase/oxidase, N-terminal domain"/>
    <property type="match status" value="1"/>
</dbReference>
<name>W7IT94_9PSEU</name>
<evidence type="ECO:0000259" key="12">
    <source>
        <dbReference type="Pfam" id="PF01756"/>
    </source>
</evidence>
<dbReference type="InterPro" id="IPR046373">
    <property type="entry name" value="Acyl-CoA_Oxase/DH_mid-dom_sf"/>
</dbReference>
<feature type="compositionally biased region" description="Basic and acidic residues" evidence="11">
    <location>
        <begin position="657"/>
        <end position="669"/>
    </location>
</feature>
<organism evidence="16 17">
    <name type="scientific">Actinokineospora spheciospongiae</name>
    <dbReference type="NCBI Taxonomy" id="909613"/>
    <lineage>
        <taxon>Bacteria</taxon>
        <taxon>Bacillati</taxon>
        <taxon>Actinomycetota</taxon>
        <taxon>Actinomycetes</taxon>
        <taxon>Pseudonocardiales</taxon>
        <taxon>Pseudonocardiaceae</taxon>
        <taxon>Actinokineospora</taxon>
    </lineage>
</organism>